<sequence length="126" mass="14472">MSTKFEDVKQAIVEAQLASIPRNEIINEITSGMANFLSADDIIKCLDITPDEFQNLVNLPNHYLKTTGSPLVATLYHKNRFFDSSLELVNESLESKATFPKPDFYLLGKARWKKETFNQWIEEQCQ</sequence>
<evidence type="ECO:0000313" key="2">
    <source>
        <dbReference type="Proteomes" id="UP000590599"/>
    </source>
</evidence>
<dbReference type="RefSeq" id="WP_118784803.1">
    <property type="nucleotide sequence ID" value="NZ_JACBKA010000004.1"/>
</dbReference>
<evidence type="ECO:0000313" key="1">
    <source>
        <dbReference type="EMBL" id="NYA26905.1"/>
    </source>
</evidence>
<dbReference type="EMBL" id="JACBKA010000004">
    <property type="protein sequence ID" value="NYA26905.1"/>
    <property type="molecule type" value="Genomic_DNA"/>
</dbReference>
<proteinExistence type="predicted"/>
<gene>
    <name evidence="1" type="ORF">HZI69_03485</name>
</gene>
<reference evidence="1 2" key="1">
    <citation type="submission" date="2020-07" db="EMBL/GenBank/DDBJ databases">
        <title>Genus Haemophilus, Bergeys manual.</title>
        <authorList>
            <person name="Noerskov-Lauritsen N."/>
        </authorList>
    </citation>
    <scope>NUCLEOTIDE SEQUENCE [LARGE SCALE GENOMIC DNA]</scope>
    <source>
        <strain evidence="1 2">CCUG30047</strain>
    </source>
</reference>
<organism evidence="1 2">
    <name type="scientific">Haemophilus haemolyticus</name>
    <dbReference type="NCBI Taxonomy" id="726"/>
    <lineage>
        <taxon>Bacteria</taxon>
        <taxon>Pseudomonadati</taxon>
        <taxon>Pseudomonadota</taxon>
        <taxon>Gammaproteobacteria</taxon>
        <taxon>Pasteurellales</taxon>
        <taxon>Pasteurellaceae</taxon>
        <taxon>Haemophilus</taxon>
    </lineage>
</organism>
<dbReference type="Proteomes" id="UP000590599">
    <property type="component" value="Unassembled WGS sequence"/>
</dbReference>
<name>A0A852Q2T1_HAEHA</name>
<accession>A0A852Q2T1</accession>
<dbReference type="AlphaFoldDB" id="A0A852Q2T1"/>
<protein>
    <submittedName>
        <fullName evidence="1">Uncharacterized protein</fullName>
    </submittedName>
</protein>
<comment type="caution">
    <text evidence="1">The sequence shown here is derived from an EMBL/GenBank/DDBJ whole genome shotgun (WGS) entry which is preliminary data.</text>
</comment>